<sequence length="307" mass="33440">RDSHSDCHSPSSSCSVDLCFPREQSEQWRRHGRIRLRRSWAPLEAESEKETVQGRTGRVCLCQATSDRGNNGCVHAPAEPQHVVSHSSAPSPLSVAGPLNITAVTTCPSTNACCPDELRTRGVSSSQVSPSHEESPLPHHARVLTPPASFETSTRPGRQQPRGSPLTEGLDLASPASQHPVHISGSLSQEDCEPMEQSSLLPRWVGQRRGVVQEDLSSDSSDSEMSPRVWIAPELKSLAASQRRMLSAPVLDEIAKVELAVVPWVSREQCLARVLAKSWEAGASSSEEGEEEEGRGRKDWDSSMFSD</sequence>
<evidence type="ECO:0000256" key="1">
    <source>
        <dbReference type="SAM" id="MobiDB-lite"/>
    </source>
</evidence>
<dbReference type="AlphaFoldDB" id="A0AA35U0K6"/>
<feature type="region of interest" description="Disordered" evidence="1">
    <location>
        <begin position="279"/>
        <end position="307"/>
    </location>
</feature>
<accession>A0AA35U0K6</accession>
<feature type="region of interest" description="Disordered" evidence="1">
    <location>
        <begin position="122"/>
        <end position="197"/>
    </location>
</feature>
<comment type="caution">
    <text evidence="2">The sequence shown here is derived from an EMBL/GenBank/DDBJ whole genome shotgun (WGS) entry which is preliminary data.</text>
</comment>
<name>A0AA35U0K6_GEOBA</name>
<organism evidence="2 3">
    <name type="scientific">Geodia barretti</name>
    <name type="common">Barrett's horny sponge</name>
    <dbReference type="NCBI Taxonomy" id="519541"/>
    <lineage>
        <taxon>Eukaryota</taxon>
        <taxon>Metazoa</taxon>
        <taxon>Porifera</taxon>
        <taxon>Demospongiae</taxon>
        <taxon>Heteroscleromorpha</taxon>
        <taxon>Tetractinellida</taxon>
        <taxon>Astrophorina</taxon>
        <taxon>Geodiidae</taxon>
        <taxon>Geodia</taxon>
    </lineage>
</organism>
<protein>
    <submittedName>
        <fullName evidence="2">Uncharacterized protein</fullName>
    </submittedName>
</protein>
<dbReference type="Proteomes" id="UP001174909">
    <property type="component" value="Unassembled WGS sequence"/>
</dbReference>
<evidence type="ECO:0000313" key="3">
    <source>
        <dbReference type="Proteomes" id="UP001174909"/>
    </source>
</evidence>
<proteinExistence type="predicted"/>
<dbReference type="EMBL" id="CASHTH010004482">
    <property type="protein sequence ID" value="CAI8057935.1"/>
    <property type="molecule type" value="Genomic_DNA"/>
</dbReference>
<reference evidence="2" key="1">
    <citation type="submission" date="2023-03" db="EMBL/GenBank/DDBJ databases">
        <authorList>
            <person name="Steffen K."/>
            <person name="Cardenas P."/>
        </authorList>
    </citation>
    <scope>NUCLEOTIDE SEQUENCE</scope>
</reference>
<evidence type="ECO:0000313" key="2">
    <source>
        <dbReference type="EMBL" id="CAI8057935.1"/>
    </source>
</evidence>
<keyword evidence="3" id="KW-1185">Reference proteome</keyword>
<feature type="non-terminal residue" evidence="2">
    <location>
        <position position="1"/>
    </location>
</feature>
<gene>
    <name evidence="2" type="ORF">GBAR_LOCUS31533</name>
</gene>